<proteinExistence type="predicted"/>
<dbReference type="GO" id="GO:0016020">
    <property type="term" value="C:membrane"/>
    <property type="evidence" value="ECO:0007669"/>
    <property type="project" value="InterPro"/>
</dbReference>
<dbReference type="InterPro" id="IPR036734">
    <property type="entry name" value="Neur_chan_lig-bd_sf"/>
</dbReference>
<evidence type="ECO:0000313" key="1">
    <source>
        <dbReference type="EMBL" id="EKC31515.1"/>
    </source>
</evidence>
<dbReference type="SUPFAM" id="SSF63712">
    <property type="entry name" value="Nicotinic receptor ligand binding domain-like"/>
    <property type="match status" value="1"/>
</dbReference>
<dbReference type="EMBL" id="JH816993">
    <property type="protein sequence ID" value="EKC31515.1"/>
    <property type="molecule type" value="Genomic_DNA"/>
</dbReference>
<sequence>MRPTDLKVSLDLISIHTKDKLEKKFVTTAYMTLKWRDEFLPWIETEFPIYRLTFPENECGNRTLS</sequence>
<dbReference type="Gene3D" id="2.70.170.10">
    <property type="entry name" value="Neurotransmitter-gated ion-channel ligand-binding domain"/>
    <property type="match status" value="1"/>
</dbReference>
<dbReference type="GO" id="GO:0005230">
    <property type="term" value="F:extracellular ligand-gated monoatomic ion channel activity"/>
    <property type="evidence" value="ECO:0007669"/>
    <property type="project" value="InterPro"/>
</dbReference>
<protein>
    <submittedName>
        <fullName evidence="1">Uncharacterized protein</fullName>
    </submittedName>
</protein>
<accession>K1QRM8</accession>
<organism evidence="1">
    <name type="scientific">Magallana gigas</name>
    <name type="common">Pacific oyster</name>
    <name type="synonym">Crassostrea gigas</name>
    <dbReference type="NCBI Taxonomy" id="29159"/>
    <lineage>
        <taxon>Eukaryota</taxon>
        <taxon>Metazoa</taxon>
        <taxon>Spiralia</taxon>
        <taxon>Lophotrochozoa</taxon>
        <taxon>Mollusca</taxon>
        <taxon>Bivalvia</taxon>
        <taxon>Autobranchia</taxon>
        <taxon>Pteriomorphia</taxon>
        <taxon>Ostreida</taxon>
        <taxon>Ostreoidea</taxon>
        <taxon>Ostreidae</taxon>
        <taxon>Magallana</taxon>
    </lineage>
</organism>
<reference evidence="1" key="1">
    <citation type="journal article" date="2012" name="Nature">
        <title>The oyster genome reveals stress adaptation and complexity of shell formation.</title>
        <authorList>
            <person name="Zhang G."/>
            <person name="Fang X."/>
            <person name="Guo X."/>
            <person name="Li L."/>
            <person name="Luo R."/>
            <person name="Xu F."/>
            <person name="Yang P."/>
            <person name="Zhang L."/>
            <person name="Wang X."/>
            <person name="Qi H."/>
            <person name="Xiong Z."/>
            <person name="Que H."/>
            <person name="Xie Y."/>
            <person name="Holland P.W."/>
            <person name="Paps J."/>
            <person name="Zhu Y."/>
            <person name="Wu F."/>
            <person name="Chen Y."/>
            <person name="Wang J."/>
            <person name="Peng C."/>
            <person name="Meng J."/>
            <person name="Yang L."/>
            <person name="Liu J."/>
            <person name="Wen B."/>
            <person name="Zhang N."/>
            <person name="Huang Z."/>
            <person name="Zhu Q."/>
            <person name="Feng Y."/>
            <person name="Mount A."/>
            <person name="Hedgecock D."/>
            <person name="Xu Z."/>
            <person name="Liu Y."/>
            <person name="Domazet-Loso T."/>
            <person name="Du Y."/>
            <person name="Sun X."/>
            <person name="Zhang S."/>
            <person name="Liu B."/>
            <person name="Cheng P."/>
            <person name="Jiang X."/>
            <person name="Li J."/>
            <person name="Fan D."/>
            <person name="Wang W."/>
            <person name="Fu W."/>
            <person name="Wang T."/>
            <person name="Wang B."/>
            <person name="Zhang J."/>
            <person name="Peng Z."/>
            <person name="Li Y."/>
            <person name="Li N."/>
            <person name="Wang J."/>
            <person name="Chen M."/>
            <person name="He Y."/>
            <person name="Tan F."/>
            <person name="Song X."/>
            <person name="Zheng Q."/>
            <person name="Huang R."/>
            <person name="Yang H."/>
            <person name="Du X."/>
            <person name="Chen L."/>
            <person name="Yang M."/>
            <person name="Gaffney P.M."/>
            <person name="Wang S."/>
            <person name="Luo L."/>
            <person name="She Z."/>
            <person name="Ming Y."/>
            <person name="Huang W."/>
            <person name="Zhang S."/>
            <person name="Huang B."/>
            <person name="Zhang Y."/>
            <person name="Qu T."/>
            <person name="Ni P."/>
            <person name="Miao G."/>
            <person name="Wang J."/>
            <person name="Wang Q."/>
            <person name="Steinberg C.E."/>
            <person name="Wang H."/>
            <person name="Li N."/>
            <person name="Qian L."/>
            <person name="Zhang G."/>
            <person name="Li Y."/>
            <person name="Yang H."/>
            <person name="Liu X."/>
            <person name="Wang J."/>
            <person name="Yin Y."/>
            <person name="Wang J."/>
        </authorList>
    </citation>
    <scope>NUCLEOTIDE SEQUENCE [LARGE SCALE GENOMIC DNA]</scope>
    <source>
        <strain evidence="1">05x7-T-G4-1.051#20</strain>
    </source>
</reference>
<dbReference type="HOGENOM" id="CLU_2851872_0_0_1"/>
<gene>
    <name evidence="1" type="ORF">CGI_10015624</name>
</gene>
<name>K1QRM8_MAGGI</name>
<dbReference type="InParanoid" id="K1QRM8"/>
<dbReference type="AlphaFoldDB" id="K1QRM8"/>